<name>A0A9P6RX62_9FUNG</name>
<dbReference type="InterPro" id="IPR000806">
    <property type="entry name" value="RabGDI"/>
</dbReference>
<dbReference type="PRINTS" id="PR00891">
    <property type="entry name" value="RABGDIREP"/>
</dbReference>
<dbReference type="SUPFAM" id="SSF54373">
    <property type="entry name" value="FAD-linked reductases, C-terminal domain"/>
    <property type="match status" value="1"/>
</dbReference>
<dbReference type="Gene3D" id="3.30.519.10">
    <property type="entry name" value="Guanine Nucleotide Dissociation Inhibitor, domain 2"/>
    <property type="match status" value="1"/>
</dbReference>
<comment type="similarity">
    <text evidence="1 2">Belongs to the Rab GDI family.</text>
</comment>
<protein>
    <recommendedName>
        <fullName evidence="2">Rab GDP dissociation inhibitor</fullName>
    </recommendedName>
</protein>
<gene>
    <name evidence="3" type="primary">GDI1_1</name>
    <name evidence="3" type="ORF">BGZ99_006041</name>
</gene>
<proteinExistence type="inferred from homology"/>
<dbReference type="PANTHER" id="PTHR11787:SF8">
    <property type="entry name" value="RAB GDP DISSOCIATION INHIBITOR"/>
    <property type="match status" value="1"/>
</dbReference>
<reference evidence="3" key="1">
    <citation type="journal article" date="2020" name="Fungal Divers.">
        <title>Resolving the Mortierellaceae phylogeny through synthesis of multi-gene phylogenetics and phylogenomics.</title>
        <authorList>
            <person name="Vandepol N."/>
            <person name="Liber J."/>
            <person name="Desiro A."/>
            <person name="Na H."/>
            <person name="Kennedy M."/>
            <person name="Barry K."/>
            <person name="Grigoriev I.V."/>
            <person name="Miller A.N."/>
            <person name="O'Donnell K."/>
            <person name="Stajich J.E."/>
            <person name="Bonito G."/>
        </authorList>
    </citation>
    <scope>NUCLEOTIDE SEQUENCE</scope>
    <source>
        <strain evidence="3">REB-010B</strain>
    </source>
</reference>
<dbReference type="FunFam" id="1.10.405.10:FF:000011">
    <property type="entry name" value="Rab GDP dissociation inhibitor"/>
    <property type="match status" value="1"/>
</dbReference>
<dbReference type="GO" id="GO:0007264">
    <property type="term" value="P:small GTPase-mediated signal transduction"/>
    <property type="evidence" value="ECO:0007669"/>
    <property type="project" value="InterPro"/>
</dbReference>
<dbReference type="AlphaFoldDB" id="A0A9P6RX62"/>
<dbReference type="InterPro" id="IPR036188">
    <property type="entry name" value="FAD/NAD-bd_sf"/>
</dbReference>
<evidence type="ECO:0000313" key="4">
    <source>
        <dbReference type="Proteomes" id="UP000738325"/>
    </source>
</evidence>
<dbReference type="Pfam" id="PF00996">
    <property type="entry name" value="GDI"/>
    <property type="match status" value="1"/>
</dbReference>
<evidence type="ECO:0000256" key="1">
    <source>
        <dbReference type="ARBA" id="ARBA00005593"/>
    </source>
</evidence>
<dbReference type="Proteomes" id="UP000738325">
    <property type="component" value="Unassembled WGS sequence"/>
</dbReference>
<dbReference type="GO" id="GO:0015031">
    <property type="term" value="P:protein transport"/>
    <property type="evidence" value="ECO:0007669"/>
    <property type="project" value="InterPro"/>
</dbReference>
<dbReference type="EMBL" id="JAAAIP010000040">
    <property type="protein sequence ID" value="KAG0328171.1"/>
    <property type="molecule type" value="Genomic_DNA"/>
</dbReference>
<dbReference type="GO" id="GO:0016192">
    <property type="term" value="P:vesicle-mediated transport"/>
    <property type="evidence" value="ECO:0007669"/>
    <property type="project" value="TreeGrafter"/>
</dbReference>
<dbReference type="PRINTS" id="PR00892">
    <property type="entry name" value="RABGDI"/>
</dbReference>
<keyword evidence="4" id="KW-1185">Reference proteome</keyword>
<comment type="caution">
    <text evidence="3">The sequence shown here is derived from an EMBL/GenBank/DDBJ whole genome shotgun (WGS) entry which is preliminary data.</text>
</comment>
<dbReference type="GO" id="GO:0005737">
    <property type="term" value="C:cytoplasm"/>
    <property type="evidence" value="ECO:0007669"/>
    <property type="project" value="TreeGrafter"/>
</dbReference>
<evidence type="ECO:0000313" key="3">
    <source>
        <dbReference type="EMBL" id="KAG0328171.1"/>
    </source>
</evidence>
<dbReference type="GO" id="GO:0005093">
    <property type="term" value="F:Rab GDP-dissociation inhibitor activity"/>
    <property type="evidence" value="ECO:0007669"/>
    <property type="project" value="InterPro"/>
</dbReference>
<dbReference type="Gene3D" id="1.10.405.10">
    <property type="entry name" value="Guanine Nucleotide Dissociation Inhibitor, domain 1"/>
    <property type="match status" value="1"/>
</dbReference>
<evidence type="ECO:0000256" key="2">
    <source>
        <dbReference type="RuleBase" id="RU363124"/>
    </source>
</evidence>
<dbReference type="OrthoDB" id="9446342at2759"/>
<sequence length="459" mass="51428">MNQDYDVIVLGTGLTECVIAGLLALKGKKILHIDSNGYLGGENSSLNLTQLFTKFHKGEAPFSDLGGDHDYKIDLVPKFMIANGEFVKILDHTGVTKFLRFKQIAGAYIYKGGRIAKVPATEMDALRSPLMDVLEKRRAKAFLEFVENYSFDNPTTHQGMDIRTTSMETVFKFFHLQPGTADLIGHGLALYFDDSYLTRPALEAFHRITLYMSSAARWGKSPFLYPLYGLGELHQGFARLSELHGGTTILNSKVDEILYEDGRAVGIRCGDEVAKCSQIVCDPSYAPKKVKKTGQVIRVICLLNEPIPCTDDADSLHLIMPQKQLRRQHDIFIAGTSGRHNMCEDNHYLAIVSTVIETDKPEEEIQPGLAILGDIVHKFVHIYDMYEPTDNGTTDHVFVSKSYDATSHFETVYFDIKDLYKRIVGRELDIKPKQPQGGVQKECVQCLGNRPVFIHGEIS</sequence>
<dbReference type="SUPFAM" id="SSF51905">
    <property type="entry name" value="FAD/NAD(P)-binding domain"/>
    <property type="match status" value="2"/>
</dbReference>
<dbReference type="Gene3D" id="3.50.50.60">
    <property type="entry name" value="FAD/NAD(P)-binding domain"/>
    <property type="match status" value="1"/>
</dbReference>
<dbReference type="PANTHER" id="PTHR11787">
    <property type="entry name" value="RAB GDP-DISSOCIATION INHIBITOR"/>
    <property type="match status" value="1"/>
</dbReference>
<organism evidence="3 4">
    <name type="scientific">Dissophora globulifera</name>
    <dbReference type="NCBI Taxonomy" id="979702"/>
    <lineage>
        <taxon>Eukaryota</taxon>
        <taxon>Fungi</taxon>
        <taxon>Fungi incertae sedis</taxon>
        <taxon>Mucoromycota</taxon>
        <taxon>Mortierellomycotina</taxon>
        <taxon>Mortierellomycetes</taxon>
        <taxon>Mortierellales</taxon>
        <taxon>Mortierellaceae</taxon>
        <taxon>Dissophora</taxon>
    </lineage>
</organism>
<accession>A0A9P6RX62</accession>
<dbReference type="InterPro" id="IPR018203">
    <property type="entry name" value="GDP_dissociation_inhibitor"/>
</dbReference>